<protein>
    <submittedName>
        <fullName evidence="2">Uncharacterized protein</fullName>
    </submittedName>
</protein>
<dbReference type="Proteomes" id="UP000821837">
    <property type="component" value="Chromosome 8"/>
</dbReference>
<dbReference type="EMBL" id="JABSTV010001254">
    <property type="protein sequence ID" value="KAH7939247.1"/>
    <property type="molecule type" value="Genomic_DNA"/>
</dbReference>
<sequence>MVQGPIKSEIDSQSSSLSVSNINSSAMNISVSSMRRLHATRVDITQSRTLKSNHRLFRSEQGISKRNNNHQVDNAVDGGRKVEERDCDLAARVVDGGSMMVTPDLRNYPQTGYVL</sequence>
<reference evidence="2" key="1">
    <citation type="journal article" date="2020" name="Cell">
        <title>Large-Scale Comparative Analyses of Tick Genomes Elucidate Their Genetic Diversity and Vector Capacities.</title>
        <authorList>
            <consortium name="Tick Genome and Microbiome Consortium (TIGMIC)"/>
            <person name="Jia N."/>
            <person name="Wang J."/>
            <person name="Shi W."/>
            <person name="Du L."/>
            <person name="Sun Y."/>
            <person name="Zhan W."/>
            <person name="Jiang J.F."/>
            <person name="Wang Q."/>
            <person name="Zhang B."/>
            <person name="Ji P."/>
            <person name="Bell-Sakyi L."/>
            <person name="Cui X.M."/>
            <person name="Yuan T.T."/>
            <person name="Jiang B.G."/>
            <person name="Yang W.F."/>
            <person name="Lam T.T."/>
            <person name="Chang Q.C."/>
            <person name="Ding S.J."/>
            <person name="Wang X.J."/>
            <person name="Zhu J.G."/>
            <person name="Ruan X.D."/>
            <person name="Zhao L."/>
            <person name="Wei J.T."/>
            <person name="Ye R.Z."/>
            <person name="Que T.C."/>
            <person name="Du C.H."/>
            <person name="Zhou Y.H."/>
            <person name="Cheng J.X."/>
            <person name="Dai P.F."/>
            <person name="Guo W.B."/>
            <person name="Han X.H."/>
            <person name="Huang E.J."/>
            <person name="Li L.F."/>
            <person name="Wei W."/>
            <person name="Gao Y.C."/>
            <person name="Liu J.Z."/>
            <person name="Shao H.Z."/>
            <person name="Wang X."/>
            <person name="Wang C.C."/>
            <person name="Yang T.C."/>
            <person name="Huo Q.B."/>
            <person name="Li W."/>
            <person name="Chen H.Y."/>
            <person name="Chen S.E."/>
            <person name="Zhou L.G."/>
            <person name="Ni X.B."/>
            <person name="Tian J.H."/>
            <person name="Sheng Y."/>
            <person name="Liu T."/>
            <person name="Pan Y.S."/>
            <person name="Xia L.Y."/>
            <person name="Li J."/>
            <person name="Zhao F."/>
            <person name="Cao W.C."/>
        </authorList>
    </citation>
    <scope>NUCLEOTIDE SEQUENCE</scope>
    <source>
        <strain evidence="2">Rsan-2018</strain>
    </source>
</reference>
<gene>
    <name evidence="2" type="ORF">HPB52_009445</name>
</gene>
<dbReference type="AlphaFoldDB" id="A0A9D4SQI9"/>
<proteinExistence type="predicted"/>
<keyword evidence="3" id="KW-1185">Reference proteome</keyword>
<evidence type="ECO:0000256" key="1">
    <source>
        <dbReference type="SAM" id="MobiDB-lite"/>
    </source>
</evidence>
<organism evidence="2 3">
    <name type="scientific">Rhipicephalus sanguineus</name>
    <name type="common">Brown dog tick</name>
    <name type="synonym">Ixodes sanguineus</name>
    <dbReference type="NCBI Taxonomy" id="34632"/>
    <lineage>
        <taxon>Eukaryota</taxon>
        <taxon>Metazoa</taxon>
        <taxon>Ecdysozoa</taxon>
        <taxon>Arthropoda</taxon>
        <taxon>Chelicerata</taxon>
        <taxon>Arachnida</taxon>
        <taxon>Acari</taxon>
        <taxon>Parasitiformes</taxon>
        <taxon>Ixodida</taxon>
        <taxon>Ixodoidea</taxon>
        <taxon>Ixodidae</taxon>
        <taxon>Rhipicephalinae</taxon>
        <taxon>Rhipicephalus</taxon>
        <taxon>Rhipicephalus</taxon>
    </lineage>
</organism>
<feature type="region of interest" description="Disordered" evidence="1">
    <location>
        <begin position="58"/>
        <end position="80"/>
    </location>
</feature>
<accession>A0A9D4SQI9</accession>
<feature type="compositionally biased region" description="Polar residues" evidence="1">
    <location>
        <begin position="61"/>
        <end position="72"/>
    </location>
</feature>
<evidence type="ECO:0000313" key="3">
    <source>
        <dbReference type="Proteomes" id="UP000821837"/>
    </source>
</evidence>
<reference evidence="2" key="2">
    <citation type="submission" date="2021-09" db="EMBL/GenBank/DDBJ databases">
        <authorList>
            <person name="Jia N."/>
            <person name="Wang J."/>
            <person name="Shi W."/>
            <person name="Du L."/>
            <person name="Sun Y."/>
            <person name="Zhan W."/>
            <person name="Jiang J."/>
            <person name="Wang Q."/>
            <person name="Zhang B."/>
            <person name="Ji P."/>
            <person name="Sakyi L.B."/>
            <person name="Cui X."/>
            <person name="Yuan T."/>
            <person name="Jiang B."/>
            <person name="Yang W."/>
            <person name="Lam T.T.-Y."/>
            <person name="Chang Q."/>
            <person name="Ding S."/>
            <person name="Wang X."/>
            <person name="Zhu J."/>
            <person name="Ruan X."/>
            <person name="Zhao L."/>
            <person name="Wei J."/>
            <person name="Que T."/>
            <person name="Du C."/>
            <person name="Cheng J."/>
            <person name="Dai P."/>
            <person name="Han X."/>
            <person name="Huang E."/>
            <person name="Gao Y."/>
            <person name="Liu J."/>
            <person name="Shao H."/>
            <person name="Ye R."/>
            <person name="Li L."/>
            <person name="Wei W."/>
            <person name="Wang X."/>
            <person name="Wang C."/>
            <person name="Huo Q."/>
            <person name="Li W."/>
            <person name="Guo W."/>
            <person name="Chen H."/>
            <person name="Chen S."/>
            <person name="Zhou L."/>
            <person name="Zhou L."/>
            <person name="Ni X."/>
            <person name="Tian J."/>
            <person name="Zhou Y."/>
            <person name="Sheng Y."/>
            <person name="Liu T."/>
            <person name="Pan Y."/>
            <person name="Xia L."/>
            <person name="Li J."/>
            <person name="Zhao F."/>
            <person name="Cao W."/>
        </authorList>
    </citation>
    <scope>NUCLEOTIDE SEQUENCE</scope>
    <source>
        <strain evidence="2">Rsan-2018</strain>
        <tissue evidence="2">Larvae</tissue>
    </source>
</reference>
<comment type="caution">
    <text evidence="2">The sequence shown here is derived from an EMBL/GenBank/DDBJ whole genome shotgun (WGS) entry which is preliminary data.</text>
</comment>
<evidence type="ECO:0000313" key="2">
    <source>
        <dbReference type="EMBL" id="KAH7939247.1"/>
    </source>
</evidence>
<name>A0A9D4SQI9_RHISA</name>